<protein>
    <recommendedName>
        <fullName evidence="3">Secreted protein</fullName>
    </recommendedName>
</protein>
<accession>A0A2S2QXW5</accession>
<evidence type="ECO:0000313" key="2">
    <source>
        <dbReference type="EMBL" id="MBY82596.1"/>
    </source>
</evidence>
<proteinExistence type="predicted"/>
<gene>
    <name evidence="2" type="ORF">g.136485</name>
</gene>
<name>A0A2S2QXW5_9HEMI</name>
<organism evidence="2">
    <name type="scientific">Sipha flava</name>
    <name type="common">yellow sugarcane aphid</name>
    <dbReference type="NCBI Taxonomy" id="143950"/>
    <lineage>
        <taxon>Eukaryota</taxon>
        <taxon>Metazoa</taxon>
        <taxon>Ecdysozoa</taxon>
        <taxon>Arthropoda</taxon>
        <taxon>Hexapoda</taxon>
        <taxon>Insecta</taxon>
        <taxon>Pterygota</taxon>
        <taxon>Neoptera</taxon>
        <taxon>Paraneoptera</taxon>
        <taxon>Hemiptera</taxon>
        <taxon>Sternorrhyncha</taxon>
        <taxon>Aphidomorpha</taxon>
        <taxon>Aphidoidea</taxon>
        <taxon>Aphididae</taxon>
        <taxon>Sipha</taxon>
    </lineage>
</organism>
<feature type="signal peptide" evidence="1">
    <location>
        <begin position="1"/>
        <end position="16"/>
    </location>
</feature>
<dbReference type="EMBL" id="GGMS01013393">
    <property type="protein sequence ID" value="MBY82596.1"/>
    <property type="molecule type" value="Transcribed_RNA"/>
</dbReference>
<sequence>MHIIKFILLANIIAHGQNFTTGEGILRIMDTNYKPIDNDHREAPTTRAPPPFGFLMMYDFARTHTAPNLTYTVLRAMLININRPGKFSRGKDCLYSHFFHIECV</sequence>
<feature type="chain" id="PRO_5015404626" description="Secreted protein" evidence="1">
    <location>
        <begin position="17"/>
        <end position="104"/>
    </location>
</feature>
<keyword evidence="1" id="KW-0732">Signal</keyword>
<evidence type="ECO:0000256" key="1">
    <source>
        <dbReference type="SAM" id="SignalP"/>
    </source>
</evidence>
<evidence type="ECO:0008006" key="3">
    <source>
        <dbReference type="Google" id="ProtNLM"/>
    </source>
</evidence>
<dbReference type="AlphaFoldDB" id="A0A2S2QXW5"/>
<reference evidence="2" key="1">
    <citation type="submission" date="2018-04" db="EMBL/GenBank/DDBJ databases">
        <title>Transcriptome assembly of Sipha flava.</title>
        <authorList>
            <person name="Scully E.D."/>
            <person name="Geib S.M."/>
            <person name="Palmer N.A."/>
            <person name="Koch K."/>
            <person name="Bradshaw J."/>
            <person name="Heng-Moss T."/>
            <person name="Sarath G."/>
        </authorList>
    </citation>
    <scope>NUCLEOTIDE SEQUENCE</scope>
</reference>